<name>A0A433TUE5_ELYCH</name>
<dbReference type="EMBL" id="RQTK01000178">
    <property type="protein sequence ID" value="RUS85194.1"/>
    <property type="molecule type" value="Genomic_DNA"/>
</dbReference>
<organism evidence="2 3">
    <name type="scientific">Elysia chlorotica</name>
    <name type="common">Eastern emerald elysia</name>
    <name type="synonym">Sea slug</name>
    <dbReference type="NCBI Taxonomy" id="188477"/>
    <lineage>
        <taxon>Eukaryota</taxon>
        <taxon>Metazoa</taxon>
        <taxon>Spiralia</taxon>
        <taxon>Lophotrochozoa</taxon>
        <taxon>Mollusca</taxon>
        <taxon>Gastropoda</taxon>
        <taxon>Heterobranchia</taxon>
        <taxon>Euthyneura</taxon>
        <taxon>Panpulmonata</taxon>
        <taxon>Sacoglossa</taxon>
        <taxon>Placobranchoidea</taxon>
        <taxon>Plakobranchidae</taxon>
        <taxon>Elysia</taxon>
    </lineage>
</organism>
<keyword evidence="3" id="KW-1185">Reference proteome</keyword>
<feature type="compositionally biased region" description="Polar residues" evidence="1">
    <location>
        <begin position="372"/>
        <end position="388"/>
    </location>
</feature>
<evidence type="ECO:0000256" key="1">
    <source>
        <dbReference type="SAM" id="MobiDB-lite"/>
    </source>
</evidence>
<feature type="compositionally biased region" description="Low complexity" evidence="1">
    <location>
        <begin position="345"/>
        <end position="371"/>
    </location>
</feature>
<dbReference type="OrthoDB" id="10252328at2759"/>
<dbReference type="STRING" id="188477.A0A433TUE5"/>
<feature type="compositionally biased region" description="Pro residues" evidence="1">
    <location>
        <begin position="314"/>
        <end position="324"/>
    </location>
</feature>
<feature type="compositionally biased region" description="Polar residues" evidence="1">
    <location>
        <begin position="267"/>
        <end position="277"/>
    </location>
</feature>
<gene>
    <name evidence="2" type="ORF">EGW08_007020</name>
</gene>
<evidence type="ECO:0000313" key="3">
    <source>
        <dbReference type="Proteomes" id="UP000271974"/>
    </source>
</evidence>
<dbReference type="Proteomes" id="UP000271974">
    <property type="component" value="Unassembled WGS sequence"/>
</dbReference>
<dbReference type="AlphaFoldDB" id="A0A433TUE5"/>
<proteinExistence type="predicted"/>
<feature type="region of interest" description="Disordered" evidence="1">
    <location>
        <begin position="253"/>
        <end position="388"/>
    </location>
</feature>
<evidence type="ECO:0000313" key="2">
    <source>
        <dbReference type="EMBL" id="RUS85194.1"/>
    </source>
</evidence>
<accession>A0A433TUE5</accession>
<reference evidence="2 3" key="1">
    <citation type="submission" date="2019-01" db="EMBL/GenBank/DDBJ databases">
        <title>A draft genome assembly of the solar-powered sea slug Elysia chlorotica.</title>
        <authorList>
            <person name="Cai H."/>
            <person name="Li Q."/>
            <person name="Fang X."/>
            <person name="Li J."/>
            <person name="Curtis N.E."/>
            <person name="Altenburger A."/>
            <person name="Shibata T."/>
            <person name="Feng M."/>
            <person name="Maeda T."/>
            <person name="Schwartz J.A."/>
            <person name="Shigenobu S."/>
            <person name="Lundholm N."/>
            <person name="Nishiyama T."/>
            <person name="Yang H."/>
            <person name="Hasebe M."/>
            <person name="Li S."/>
            <person name="Pierce S.K."/>
            <person name="Wang J."/>
        </authorList>
    </citation>
    <scope>NUCLEOTIDE SEQUENCE [LARGE SCALE GENOMIC DNA]</scope>
    <source>
        <strain evidence="2">EC2010</strain>
        <tissue evidence="2">Whole organism of an adult</tissue>
    </source>
</reference>
<sequence>MRSSLAASEESSSSYKNSKVRRMIRPKTANRSKIMSVVLEDKDTDWETEQFCLKVLCENEKGWHVCKTTFPLRLNDDMKSIIKGCSVYLARMYAILRQSQVPLNCFENPLGQNFVSWVEQNAMDHGNFVPSYMALRAKLVDDNDAQPFLSQLQRYLLPTGKIFWLCEDHASGPRTTRLPTEGTARSEVGRVLFEEDVKLREALVHSPKYVHRKAAPCPTSEVKLPPMEINQAPAADTEDSAALLQAMLPTLEPTPANKQQKPEATKDNTTVTTSNSTKPKEQANLVEPKEQADISNSAKRKEQPPAQNKVSSSPAPPKQAPPKPSSVAPRSAKTSNADQSSRKQSSVSLKATATAATTTVAGVRQAAAASSKNNGDANSKASKTCALQ</sequence>
<comment type="caution">
    <text evidence="2">The sequence shown here is derived from an EMBL/GenBank/DDBJ whole genome shotgun (WGS) entry which is preliminary data.</text>
</comment>
<feature type="compositionally biased region" description="Polar residues" evidence="1">
    <location>
        <begin position="332"/>
        <end position="344"/>
    </location>
</feature>
<protein>
    <submittedName>
        <fullName evidence="2">Uncharacterized protein</fullName>
    </submittedName>
</protein>